<dbReference type="EMBL" id="WIGN01000381">
    <property type="protein sequence ID" value="KAF6795880.1"/>
    <property type="molecule type" value="Genomic_DNA"/>
</dbReference>
<name>A0A8H6ISM3_9PEZI</name>
<dbReference type="Proteomes" id="UP000652219">
    <property type="component" value="Unassembled WGS sequence"/>
</dbReference>
<protein>
    <submittedName>
        <fullName evidence="1">Uncharacterized protein</fullName>
    </submittedName>
</protein>
<evidence type="ECO:0000313" key="1">
    <source>
        <dbReference type="EMBL" id="KAF6795880.1"/>
    </source>
</evidence>
<keyword evidence="2" id="KW-1185">Reference proteome</keyword>
<gene>
    <name evidence="1" type="ORF">CSOJ01_13326</name>
</gene>
<organism evidence="1 2">
    <name type="scientific">Colletotrichum sojae</name>
    <dbReference type="NCBI Taxonomy" id="2175907"/>
    <lineage>
        <taxon>Eukaryota</taxon>
        <taxon>Fungi</taxon>
        <taxon>Dikarya</taxon>
        <taxon>Ascomycota</taxon>
        <taxon>Pezizomycotina</taxon>
        <taxon>Sordariomycetes</taxon>
        <taxon>Hypocreomycetidae</taxon>
        <taxon>Glomerellales</taxon>
        <taxon>Glomerellaceae</taxon>
        <taxon>Colletotrichum</taxon>
        <taxon>Colletotrichum orchidearum species complex</taxon>
    </lineage>
</organism>
<evidence type="ECO:0000313" key="2">
    <source>
        <dbReference type="Proteomes" id="UP000652219"/>
    </source>
</evidence>
<dbReference type="AlphaFoldDB" id="A0A8H6ISM3"/>
<reference evidence="1 2" key="1">
    <citation type="journal article" date="2020" name="Phytopathology">
        <title>Genome Sequence Resources of Colletotrichum truncatum, C. plurivorum, C. musicola, and C. sojae: Four Species Pathogenic to Soybean (Glycine max).</title>
        <authorList>
            <person name="Rogerio F."/>
            <person name="Boufleur T.R."/>
            <person name="Ciampi-Guillardi M."/>
            <person name="Sukno S.A."/>
            <person name="Thon M.R."/>
            <person name="Massola Junior N.S."/>
            <person name="Baroncelli R."/>
        </authorList>
    </citation>
    <scope>NUCLEOTIDE SEQUENCE [LARGE SCALE GENOMIC DNA]</scope>
    <source>
        <strain evidence="1 2">LFN0009</strain>
    </source>
</reference>
<comment type="caution">
    <text evidence="1">The sequence shown here is derived from an EMBL/GenBank/DDBJ whole genome shotgun (WGS) entry which is preliminary data.</text>
</comment>
<accession>A0A8H6ISM3</accession>
<proteinExistence type="predicted"/>
<sequence length="105" mass="11593">MSASPGREALCLRMATNTAISGSVGRLARGELHDVLPRDDGWTLRQRANSSVVSTPPSSVGQSLSRRLKLAIRRVVFRETAELSLPRPCHFEPEQDERRSGLSPR</sequence>